<dbReference type="GO" id="GO:0005085">
    <property type="term" value="F:guanyl-nucleotide exchange factor activity"/>
    <property type="evidence" value="ECO:0007669"/>
    <property type="project" value="InterPro"/>
</dbReference>
<dbReference type="PANTHER" id="PTHR14247:SF8">
    <property type="entry name" value="RAS-GEF DOMAIN-CONTAINING PROTEIN"/>
    <property type="match status" value="1"/>
</dbReference>
<keyword evidence="3" id="KW-1185">Reference proteome</keyword>
<sequence length="818" mass="91865">MSSPGFGLKIGLDTWLKTLGLEEYIETFKEFDSLQEVLPLTEKQLKELGINNGAARAKMVSSLNILNEKLKKRDTMRQSTALASHNSDYDFRNISQDKLRKDLGTELSMDSSHMCSFAWFHGSIPRQKAENLLQKQGDFLIRESSSNPGDYVLTCKWQGNKLHFMVNKQVYNINTPYMSVQYQFEDDLFDSVPALINFYVANRKIVSSSSGAIIAQPLNRSVPLSYYDKNYASLCSEEAGGNYSTLKNSPKSSPHRTPTSTPPMNRKIPTRSGSQPLLSIDEDFQNRHMSRHGSLPMISQQQTSSENSNSNNQSKSLTHHYRSGSEPNLNPGTMGMNIVNKPVSNLKTTNCGSDSELTKPAPPKPSRVPSIKITATRPRVQVRNKALYDIEYEQQDYTQYESVKTFPKDLTPSKAAPLSKTYKQPSEPPGESDYDNNFGAKIEYEDETDDYDVPKSPNKIIITESKMSVKDLERQDSGMDYDEIDEEDIYDTPPSPKFTIPSLKSPSKLQLSTFKSTLLPPNNKPLEGPVLLKTRQMLLSKSPGVLSGHITYQDSHLLSLWGEDLGVGVRSGLELFTLPQGSQLRVDIIERHNCLKLFVTVTILMASNLEERVQILKQWIDVATHLHSADGNLFAFTSVLEALGLIPITRLRRTWQKFQERHPKSSATFQNHLLPAYVSNNQGVSSTALQNTSVPHILPLAQLLERILDPKLPLLPWEQQNENYGIDVLLAHLNGARSITEHCGLYKIKSALVINSLENDQSLLDIFDANFHLKFLWGSKGASVNAKDRYAKFDQLLTVLSERAEQSQAQGPNQETAF</sequence>
<proteinExistence type="predicted"/>
<dbReference type="InterPro" id="IPR001660">
    <property type="entry name" value="SAM"/>
</dbReference>
<feature type="region of interest" description="Disordered" evidence="1">
    <location>
        <begin position="296"/>
        <end position="369"/>
    </location>
</feature>
<dbReference type="SMART" id="SM00252">
    <property type="entry name" value="SH2"/>
    <property type="match status" value="1"/>
</dbReference>
<dbReference type="PROSITE" id="PS50009">
    <property type="entry name" value="RASGEF_CAT"/>
    <property type="match status" value="1"/>
</dbReference>
<accession>A0A8J1UH90</accession>
<dbReference type="Gene3D" id="3.30.505.10">
    <property type="entry name" value="SH2 domain"/>
    <property type="match status" value="1"/>
</dbReference>
<feature type="region of interest" description="Disordered" evidence="1">
    <location>
        <begin position="408"/>
        <end position="436"/>
    </location>
</feature>
<gene>
    <name evidence="2" type="ORF">OFUS_LOCUS11370</name>
</gene>
<dbReference type="Gene3D" id="1.10.840.10">
    <property type="entry name" value="Ras guanine-nucleotide exchange factors catalytic domain"/>
    <property type="match status" value="1"/>
</dbReference>
<dbReference type="SUPFAM" id="SSF47769">
    <property type="entry name" value="SAM/Pointed domain"/>
    <property type="match status" value="1"/>
</dbReference>
<dbReference type="Pfam" id="PF00617">
    <property type="entry name" value="RasGEF"/>
    <property type="match status" value="1"/>
</dbReference>
<dbReference type="SUPFAM" id="SSF55550">
    <property type="entry name" value="SH2 domain"/>
    <property type="match status" value="1"/>
</dbReference>
<dbReference type="InterPro" id="IPR023578">
    <property type="entry name" value="Ras_GEF_dom_sf"/>
</dbReference>
<dbReference type="AlphaFoldDB" id="A0A8J1UH90"/>
<comment type="caution">
    <text evidence="2">The sequence shown here is derived from an EMBL/GenBank/DDBJ whole genome shotgun (WGS) entry which is preliminary data.</text>
</comment>
<dbReference type="GO" id="GO:0007264">
    <property type="term" value="P:small GTPase-mediated signal transduction"/>
    <property type="evidence" value="ECO:0007669"/>
    <property type="project" value="InterPro"/>
</dbReference>
<dbReference type="Pfam" id="PF00017">
    <property type="entry name" value="SH2"/>
    <property type="match status" value="1"/>
</dbReference>
<dbReference type="InterPro" id="IPR051853">
    <property type="entry name" value="SH2-Ras-GEF_adapter"/>
</dbReference>
<dbReference type="InterPro" id="IPR001895">
    <property type="entry name" value="RASGEF_cat_dom"/>
</dbReference>
<feature type="region of interest" description="Disordered" evidence="1">
    <location>
        <begin position="242"/>
        <end position="277"/>
    </location>
</feature>
<feature type="compositionally biased region" description="Low complexity" evidence="1">
    <location>
        <begin position="299"/>
        <end position="316"/>
    </location>
</feature>
<evidence type="ECO:0000313" key="3">
    <source>
        <dbReference type="Proteomes" id="UP000749559"/>
    </source>
</evidence>
<dbReference type="InterPro" id="IPR044102">
    <property type="entry name" value="SH2_SHEP1/BCAR3/NSP1"/>
</dbReference>
<dbReference type="FunFam" id="3.30.505.10:FF:000013">
    <property type="entry name" value="SH2 domain-containing protein 3C isoform X1"/>
    <property type="match status" value="1"/>
</dbReference>
<dbReference type="SUPFAM" id="SSF48366">
    <property type="entry name" value="Ras GEF"/>
    <property type="match status" value="1"/>
</dbReference>
<dbReference type="InterPro" id="IPR036964">
    <property type="entry name" value="RASGEF_cat_dom_sf"/>
</dbReference>
<dbReference type="InterPro" id="IPR036860">
    <property type="entry name" value="SH2_dom_sf"/>
</dbReference>
<evidence type="ECO:0000256" key="1">
    <source>
        <dbReference type="SAM" id="MobiDB-lite"/>
    </source>
</evidence>
<dbReference type="PROSITE" id="PS50105">
    <property type="entry name" value="SAM_DOMAIN"/>
    <property type="match status" value="1"/>
</dbReference>
<dbReference type="InterPro" id="IPR013761">
    <property type="entry name" value="SAM/pointed_sf"/>
</dbReference>
<dbReference type="OrthoDB" id="2412973at2759"/>
<reference evidence="2" key="1">
    <citation type="submission" date="2022-03" db="EMBL/GenBank/DDBJ databases">
        <authorList>
            <person name="Martin C."/>
        </authorList>
    </citation>
    <scope>NUCLEOTIDE SEQUENCE</scope>
</reference>
<dbReference type="Proteomes" id="UP000749559">
    <property type="component" value="Unassembled WGS sequence"/>
</dbReference>
<protein>
    <submittedName>
        <fullName evidence="2">Uncharacterized protein</fullName>
    </submittedName>
</protein>
<dbReference type="Gene3D" id="1.10.150.50">
    <property type="entry name" value="Transcription Factor, Ets-1"/>
    <property type="match status" value="1"/>
</dbReference>
<dbReference type="PROSITE" id="PS50001">
    <property type="entry name" value="SH2"/>
    <property type="match status" value="1"/>
</dbReference>
<dbReference type="SMART" id="SM00454">
    <property type="entry name" value="SAM"/>
    <property type="match status" value="1"/>
</dbReference>
<organism evidence="2 3">
    <name type="scientific">Owenia fusiformis</name>
    <name type="common">Polychaete worm</name>
    <dbReference type="NCBI Taxonomy" id="6347"/>
    <lineage>
        <taxon>Eukaryota</taxon>
        <taxon>Metazoa</taxon>
        <taxon>Spiralia</taxon>
        <taxon>Lophotrochozoa</taxon>
        <taxon>Annelida</taxon>
        <taxon>Polychaeta</taxon>
        <taxon>Sedentaria</taxon>
        <taxon>Canalipalpata</taxon>
        <taxon>Sabellida</taxon>
        <taxon>Oweniida</taxon>
        <taxon>Oweniidae</taxon>
        <taxon>Owenia</taxon>
    </lineage>
</organism>
<dbReference type="EMBL" id="CAIIXF020000006">
    <property type="protein sequence ID" value="CAH1785295.1"/>
    <property type="molecule type" value="Genomic_DNA"/>
</dbReference>
<dbReference type="PRINTS" id="PR00401">
    <property type="entry name" value="SH2DOMAIN"/>
</dbReference>
<dbReference type="Pfam" id="PF00536">
    <property type="entry name" value="SAM_1"/>
    <property type="match status" value="1"/>
</dbReference>
<feature type="compositionally biased region" description="Low complexity" evidence="1">
    <location>
        <begin position="249"/>
        <end position="263"/>
    </location>
</feature>
<dbReference type="PANTHER" id="PTHR14247">
    <property type="entry name" value="BREAST CANCER ANTI-ESTROGEN RESISTANCE PROTEIN 3 HOMOLOG-LIKE PROTEIN"/>
    <property type="match status" value="1"/>
</dbReference>
<feature type="compositionally biased region" description="Polar residues" evidence="1">
    <location>
        <begin position="342"/>
        <end position="355"/>
    </location>
</feature>
<dbReference type="SMART" id="SM00147">
    <property type="entry name" value="RasGEF"/>
    <property type="match status" value="1"/>
</dbReference>
<evidence type="ECO:0000313" key="2">
    <source>
        <dbReference type="EMBL" id="CAH1785295.1"/>
    </source>
</evidence>
<dbReference type="GO" id="GO:0001784">
    <property type="term" value="F:phosphotyrosine residue binding"/>
    <property type="evidence" value="ECO:0007669"/>
    <property type="project" value="InterPro"/>
</dbReference>
<dbReference type="CDD" id="cd10337">
    <property type="entry name" value="SH2_BCAR3"/>
    <property type="match status" value="1"/>
</dbReference>
<dbReference type="InterPro" id="IPR000980">
    <property type="entry name" value="SH2"/>
</dbReference>
<name>A0A8J1UH90_OWEFU</name>